<evidence type="ECO:0000313" key="2">
    <source>
        <dbReference type="EMBL" id="GBL86495.1"/>
    </source>
</evidence>
<name>A0A4Y2B5B2_ARAVE</name>
<comment type="caution">
    <text evidence="2">The sequence shown here is derived from an EMBL/GenBank/DDBJ whole genome shotgun (WGS) entry which is preliminary data.</text>
</comment>
<organism evidence="2 3">
    <name type="scientific">Araneus ventricosus</name>
    <name type="common">Orbweaver spider</name>
    <name type="synonym">Epeira ventricosa</name>
    <dbReference type="NCBI Taxonomy" id="182803"/>
    <lineage>
        <taxon>Eukaryota</taxon>
        <taxon>Metazoa</taxon>
        <taxon>Ecdysozoa</taxon>
        <taxon>Arthropoda</taxon>
        <taxon>Chelicerata</taxon>
        <taxon>Arachnida</taxon>
        <taxon>Araneae</taxon>
        <taxon>Araneomorphae</taxon>
        <taxon>Entelegynae</taxon>
        <taxon>Araneoidea</taxon>
        <taxon>Araneidae</taxon>
        <taxon>Araneus</taxon>
    </lineage>
</organism>
<keyword evidence="3" id="KW-1185">Reference proteome</keyword>
<dbReference type="AlphaFoldDB" id="A0A4Y2B5B2"/>
<accession>A0A4Y2B5B2</accession>
<dbReference type="Proteomes" id="UP000499080">
    <property type="component" value="Unassembled WGS sequence"/>
</dbReference>
<feature type="compositionally biased region" description="Pro residues" evidence="1">
    <location>
        <begin position="42"/>
        <end position="55"/>
    </location>
</feature>
<proteinExistence type="predicted"/>
<sequence length="145" mass="15919">MRIGSIARRLGRHHCENHSVLSDFVVSGPTVRGARGSVQRPAEPPLVDAPPLTHPHPLFPRQEALPLLLWTTEKVSVFSQREGKISASTGVGHSKVHLYLSGSDSDSDKEAADMGSDHQKLKLSSQQSLRKWMILLSFPQALPTK</sequence>
<reference evidence="2 3" key="1">
    <citation type="journal article" date="2019" name="Sci. Rep.">
        <title>Orb-weaving spider Araneus ventricosus genome elucidates the spidroin gene catalogue.</title>
        <authorList>
            <person name="Kono N."/>
            <person name="Nakamura H."/>
            <person name="Ohtoshi R."/>
            <person name="Moran D.A.P."/>
            <person name="Shinohara A."/>
            <person name="Yoshida Y."/>
            <person name="Fujiwara M."/>
            <person name="Mori M."/>
            <person name="Tomita M."/>
            <person name="Arakawa K."/>
        </authorList>
    </citation>
    <scope>NUCLEOTIDE SEQUENCE [LARGE SCALE GENOMIC DNA]</scope>
</reference>
<evidence type="ECO:0000256" key="1">
    <source>
        <dbReference type="SAM" id="MobiDB-lite"/>
    </source>
</evidence>
<feature type="region of interest" description="Disordered" evidence="1">
    <location>
        <begin position="32"/>
        <end position="55"/>
    </location>
</feature>
<dbReference type="EMBL" id="BGPR01000049">
    <property type="protein sequence ID" value="GBL86495.1"/>
    <property type="molecule type" value="Genomic_DNA"/>
</dbReference>
<evidence type="ECO:0000313" key="3">
    <source>
        <dbReference type="Proteomes" id="UP000499080"/>
    </source>
</evidence>
<gene>
    <name evidence="2" type="ORF">AVEN_194764_1</name>
</gene>
<protein>
    <submittedName>
        <fullName evidence="2">Uncharacterized protein</fullName>
    </submittedName>
</protein>